<comment type="caution">
    <text evidence="2">The sequence shown here is derived from an EMBL/GenBank/DDBJ whole genome shotgun (WGS) entry which is preliminary data.</text>
</comment>
<dbReference type="EMBL" id="BKDJ01000004">
    <property type="protein sequence ID" value="GER22517.1"/>
    <property type="molecule type" value="Genomic_DNA"/>
</dbReference>
<sequence length="192" mass="20463">MSGARVLFTSFFNHQVPAARRWAEREVEIVELLARSGLVPALAPAPGPWGIPGGQPLPRTLPRYDQASFIWRLVSSNHREHARGMGMFASHSEAAAHAAEAQAVAGALTIVPLCRPGDGFHGWTAVTSGQPLMSCAQWYPKPAERDRAAALAVDRLPQARIMDRPLKHGQRPRLAAGQNGIPAGSGAGTTGN</sequence>
<evidence type="ECO:0000256" key="1">
    <source>
        <dbReference type="SAM" id="MobiDB-lite"/>
    </source>
</evidence>
<name>A0A5A7NRB1_9MICC</name>
<dbReference type="Proteomes" id="UP000325307">
    <property type="component" value="Unassembled WGS sequence"/>
</dbReference>
<dbReference type="OrthoDB" id="5113130at2"/>
<dbReference type="AlphaFoldDB" id="A0A5A7NRB1"/>
<organism evidence="2 3">
    <name type="scientific">Zafaria cholistanensis</name>
    <dbReference type="NCBI Taxonomy" id="1682741"/>
    <lineage>
        <taxon>Bacteria</taxon>
        <taxon>Bacillati</taxon>
        <taxon>Actinomycetota</taxon>
        <taxon>Actinomycetes</taxon>
        <taxon>Micrococcales</taxon>
        <taxon>Micrococcaceae</taxon>
        <taxon>Zafaria</taxon>
    </lineage>
</organism>
<protein>
    <submittedName>
        <fullName evidence="2">Uncharacterized protein</fullName>
    </submittedName>
</protein>
<evidence type="ECO:0000313" key="3">
    <source>
        <dbReference type="Proteomes" id="UP000325307"/>
    </source>
</evidence>
<gene>
    <name evidence="2" type="ORF">NCCP1664_10140</name>
</gene>
<dbReference type="RefSeq" id="WP_149956164.1">
    <property type="nucleotide sequence ID" value="NZ_BKDJ01000004.1"/>
</dbReference>
<proteinExistence type="predicted"/>
<reference evidence="2 3" key="1">
    <citation type="submission" date="2019-09" db="EMBL/GenBank/DDBJ databases">
        <title>Arthrobacter zafarii sp. nov., a moderately thermotolerant and halotolerant actinobacterium isolated from Cholistan desert soil of Pakistan.</title>
        <authorList>
            <person name="Amin A."/>
            <person name="Ahmed I."/>
            <person name="Khalid N."/>
            <person name="Schumann P."/>
            <person name="Busse H.J."/>
            <person name="Khan I.U."/>
            <person name="Li S."/>
            <person name="Li W.J."/>
        </authorList>
    </citation>
    <scope>NUCLEOTIDE SEQUENCE [LARGE SCALE GENOMIC DNA]</scope>
    <source>
        <strain evidence="2 3">NCCP-1664</strain>
    </source>
</reference>
<feature type="compositionally biased region" description="Gly residues" evidence="1">
    <location>
        <begin position="183"/>
        <end position="192"/>
    </location>
</feature>
<accession>A0A5A7NRB1</accession>
<feature type="region of interest" description="Disordered" evidence="1">
    <location>
        <begin position="165"/>
        <end position="192"/>
    </location>
</feature>
<keyword evidence="3" id="KW-1185">Reference proteome</keyword>
<evidence type="ECO:0000313" key="2">
    <source>
        <dbReference type="EMBL" id="GER22517.1"/>
    </source>
</evidence>